<evidence type="ECO:0000256" key="7">
    <source>
        <dbReference type="SAM" id="Phobius"/>
    </source>
</evidence>
<keyword evidence="3 6" id="KW-0812">Transmembrane</keyword>
<dbReference type="SUPFAM" id="SSF103473">
    <property type="entry name" value="MFS general substrate transporter"/>
    <property type="match status" value="1"/>
</dbReference>
<reference evidence="9" key="1">
    <citation type="submission" date="2024-10" db="EMBL/GenBank/DDBJ databases">
        <authorList>
            <person name="Ryan C."/>
        </authorList>
    </citation>
    <scope>NUCLEOTIDE SEQUENCE [LARGE SCALE GENOMIC DNA]</scope>
</reference>
<dbReference type="Proteomes" id="UP001497457">
    <property type="component" value="Chromosome 14rd"/>
</dbReference>
<dbReference type="Pfam" id="PF00854">
    <property type="entry name" value="PTR2"/>
    <property type="match status" value="1"/>
</dbReference>
<keyword evidence="6" id="KW-0813">Transport</keyword>
<evidence type="ECO:0000313" key="9">
    <source>
        <dbReference type="EMBL" id="CAL4921677.1"/>
    </source>
</evidence>
<feature type="transmembrane region" description="Helical" evidence="7">
    <location>
        <begin position="519"/>
        <end position="545"/>
    </location>
</feature>
<dbReference type="PROSITE" id="PS01023">
    <property type="entry name" value="PTR2_2"/>
    <property type="match status" value="1"/>
</dbReference>
<organism evidence="9 10">
    <name type="scientific">Urochloa decumbens</name>
    <dbReference type="NCBI Taxonomy" id="240449"/>
    <lineage>
        <taxon>Eukaryota</taxon>
        <taxon>Viridiplantae</taxon>
        <taxon>Streptophyta</taxon>
        <taxon>Embryophyta</taxon>
        <taxon>Tracheophyta</taxon>
        <taxon>Spermatophyta</taxon>
        <taxon>Magnoliopsida</taxon>
        <taxon>Liliopsida</taxon>
        <taxon>Poales</taxon>
        <taxon>Poaceae</taxon>
        <taxon>PACMAD clade</taxon>
        <taxon>Panicoideae</taxon>
        <taxon>Panicodae</taxon>
        <taxon>Paniceae</taxon>
        <taxon>Melinidinae</taxon>
        <taxon>Urochloa</taxon>
    </lineage>
</organism>
<evidence type="ECO:0000256" key="4">
    <source>
        <dbReference type="ARBA" id="ARBA00022989"/>
    </source>
</evidence>
<feature type="transmembrane region" description="Helical" evidence="7">
    <location>
        <begin position="122"/>
        <end position="143"/>
    </location>
</feature>
<dbReference type="Gene3D" id="1.20.1250.20">
    <property type="entry name" value="MFS general substrate transporter like domains"/>
    <property type="match status" value="1"/>
</dbReference>
<evidence type="ECO:0000313" key="8">
    <source>
        <dbReference type="EMBL" id="CAL4913449.1"/>
    </source>
</evidence>
<feature type="transmembrane region" description="Helical" evidence="7">
    <location>
        <begin position="488"/>
        <end position="507"/>
    </location>
</feature>
<feature type="transmembrane region" description="Helical" evidence="7">
    <location>
        <begin position="396"/>
        <end position="416"/>
    </location>
</feature>
<feature type="transmembrane region" description="Helical" evidence="7">
    <location>
        <begin position="212"/>
        <end position="231"/>
    </location>
</feature>
<evidence type="ECO:0000256" key="5">
    <source>
        <dbReference type="ARBA" id="ARBA00023136"/>
    </source>
</evidence>
<feature type="transmembrane region" description="Helical" evidence="7">
    <location>
        <begin position="237"/>
        <end position="256"/>
    </location>
</feature>
<keyword evidence="4 7" id="KW-1133">Transmembrane helix</keyword>
<dbReference type="PANTHER" id="PTHR11654">
    <property type="entry name" value="OLIGOPEPTIDE TRANSPORTER-RELATED"/>
    <property type="match status" value="1"/>
</dbReference>
<comment type="subcellular location">
    <subcellularLocation>
        <location evidence="1 6">Membrane</location>
        <topology evidence="1 6">Multi-pass membrane protein</topology>
    </subcellularLocation>
</comment>
<comment type="similarity">
    <text evidence="2 6">Belongs to the major facilitator superfamily. Proton-dependent oligopeptide transporter (POT/PTR) (TC 2.A.17) family.</text>
</comment>
<name>A0ABC8X6G2_9POAL</name>
<accession>A0ABC8X6G2</accession>
<evidence type="ECO:0000313" key="10">
    <source>
        <dbReference type="Proteomes" id="UP001497457"/>
    </source>
</evidence>
<sequence length="593" mass="66034">MNEAREASRLLLLEEDAGGDREGLLLPYDADLYTSDGSIDVKGRPASKHTTGNWRACFFILGHECFERLAYYGIAKNLITYLKVKLHLSNLEAARHVNTWQGTCYLTPLIGAILADSCWGKYWTIAVFSSVYFIGLAILTLSVSIPALQPPSCLRTACPEASLLQYGIFFVGLYMIALGTGGIKPCVSSFGADQFDDSDPAERAKKGSFFNWFYFCINIGAFVSGTIIVWIQDNTGWGIGFAIPTIFMALAISFFFGPTNMYRFQKPGGSPLTRVCQVVTAAFRKWHIVVPHDMSLLYEVDGQASAIEGSRKLGHTNKFEFLDRAAMISSADLRSEPFTDPWKLCTVTQVEELKILIRMFPIWATTIIFGAVFAQISSMFIEQGMVLDKFIGSFNIPPASLSIFGEISVFIWVPLYDRILMPIARKFTRREKGFSELQRMGIGLVLSIFAMVSAALVELKRLEIARSEGLIHEKAAVPMSILWQIPQYFLVGASEVFTSIGQVEFFYDQAPDAMRSLCSAFALVTVSLGSYVSSIILTLVSYITTQGGEPGWIPDNLNEGHLDRFFWLIAGISFVNLIVYVSCAVRYRYKKIS</sequence>
<keyword evidence="5 7" id="KW-0472">Membrane</keyword>
<dbReference type="AlphaFoldDB" id="A0ABC8X6G2"/>
<evidence type="ECO:0000256" key="1">
    <source>
        <dbReference type="ARBA" id="ARBA00004141"/>
    </source>
</evidence>
<dbReference type="Proteomes" id="UP001497457">
    <property type="component" value="Chromosome 13rd"/>
</dbReference>
<evidence type="ECO:0000256" key="6">
    <source>
        <dbReference type="RuleBase" id="RU003755"/>
    </source>
</evidence>
<feature type="transmembrane region" description="Helical" evidence="7">
    <location>
        <begin position="360"/>
        <end position="381"/>
    </location>
</feature>
<dbReference type="EMBL" id="OZ075123">
    <property type="protein sequence ID" value="CAL4913449.1"/>
    <property type="molecule type" value="Genomic_DNA"/>
</dbReference>
<protein>
    <submittedName>
        <fullName evidence="9">Uncharacterized protein</fullName>
    </submittedName>
</protein>
<dbReference type="GO" id="GO:0016020">
    <property type="term" value="C:membrane"/>
    <property type="evidence" value="ECO:0007669"/>
    <property type="project" value="UniProtKB-SubCell"/>
</dbReference>
<dbReference type="InterPro" id="IPR036259">
    <property type="entry name" value="MFS_trans_sf"/>
</dbReference>
<feature type="transmembrane region" description="Helical" evidence="7">
    <location>
        <begin position="163"/>
        <end position="183"/>
    </location>
</feature>
<dbReference type="EMBL" id="OZ075124">
    <property type="protein sequence ID" value="CAL4921677.1"/>
    <property type="molecule type" value="Genomic_DNA"/>
</dbReference>
<evidence type="ECO:0000256" key="3">
    <source>
        <dbReference type="ARBA" id="ARBA00022692"/>
    </source>
</evidence>
<feature type="transmembrane region" description="Helical" evidence="7">
    <location>
        <begin position="437"/>
        <end position="457"/>
    </location>
</feature>
<dbReference type="InterPro" id="IPR000109">
    <property type="entry name" value="POT_fam"/>
</dbReference>
<evidence type="ECO:0000256" key="2">
    <source>
        <dbReference type="ARBA" id="ARBA00005982"/>
    </source>
</evidence>
<gene>
    <name evidence="8" type="ORF">URODEC1_LOCUS16251</name>
    <name evidence="9" type="ORF">URODEC1_LOCUS21194</name>
</gene>
<feature type="transmembrane region" description="Helical" evidence="7">
    <location>
        <begin position="565"/>
        <end position="587"/>
    </location>
</feature>
<proteinExistence type="inferred from homology"/>
<dbReference type="InterPro" id="IPR018456">
    <property type="entry name" value="PTR2_symporter_CS"/>
</dbReference>
<keyword evidence="10" id="KW-1185">Reference proteome</keyword>